<feature type="transmembrane region" description="Helical" evidence="1">
    <location>
        <begin position="6"/>
        <end position="32"/>
    </location>
</feature>
<gene>
    <name evidence="2" type="ORF">CHM34_18050</name>
</gene>
<keyword evidence="1" id="KW-0812">Transmembrane</keyword>
<proteinExistence type="predicted"/>
<name>A0A235B1L4_9BACL</name>
<keyword evidence="1" id="KW-1133">Transmembrane helix</keyword>
<protein>
    <submittedName>
        <fullName evidence="2">Uncharacterized protein</fullName>
    </submittedName>
</protein>
<organism evidence="2 3">
    <name type="scientific">Paludifilum halophilum</name>
    <dbReference type="NCBI Taxonomy" id="1642702"/>
    <lineage>
        <taxon>Bacteria</taxon>
        <taxon>Bacillati</taxon>
        <taxon>Bacillota</taxon>
        <taxon>Bacilli</taxon>
        <taxon>Bacillales</taxon>
        <taxon>Thermoactinomycetaceae</taxon>
        <taxon>Paludifilum</taxon>
    </lineage>
</organism>
<dbReference type="AlphaFoldDB" id="A0A235B1L4"/>
<evidence type="ECO:0000256" key="1">
    <source>
        <dbReference type="SAM" id="Phobius"/>
    </source>
</evidence>
<dbReference type="EMBL" id="NOWF01000020">
    <property type="protein sequence ID" value="OYD06121.1"/>
    <property type="molecule type" value="Genomic_DNA"/>
</dbReference>
<reference evidence="2 3" key="1">
    <citation type="submission" date="2017-07" db="EMBL/GenBank/DDBJ databases">
        <title>The genome sequence of Paludifilum halophilum highlights mechanisms for microbial adaptation to high salt environemnts.</title>
        <authorList>
            <person name="Belbahri L."/>
        </authorList>
    </citation>
    <scope>NUCLEOTIDE SEQUENCE [LARGE SCALE GENOMIC DNA]</scope>
    <source>
        <strain evidence="2 3">DSM 102817</strain>
    </source>
</reference>
<dbReference type="RefSeq" id="WP_094266005.1">
    <property type="nucleotide sequence ID" value="NZ_NOWF01000020.1"/>
</dbReference>
<keyword evidence="1" id="KW-0472">Membrane</keyword>
<sequence length="65" mass="7125">MVEAILLGVIVGALLMLGAGLFLGIVIGNMWAQLDRRRFQAPPYRGKVSSSGVRNPQSVAWRVMR</sequence>
<dbReference type="Proteomes" id="UP000215459">
    <property type="component" value="Unassembled WGS sequence"/>
</dbReference>
<accession>A0A235B1L4</accession>
<evidence type="ECO:0000313" key="3">
    <source>
        <dbReference type="Proteomes" id="UP000215459"/>
    </source>
</evidence>
<keyword evidence="3" id="KW-1185">Reference proteome</keyword>
<evidence type="ECO:0000313" key="2">
    <source>
        <dbReference type="EMBL" id="OYD06121.1"/>
    </source>
</evidence>
<comment type="caution">
    <text evidence="2">The sequence shown here is derived from an EMBL/GenBank/DDBJ whole genome shotgun (WGS) entry which is preliminary data.</text>
</comment>